<dbReference type="Proteomes" id="UP001303046">
    <property type="component" value="Unassembled WGS sequence"/>
</dbReference>
<accession>A0ABR1C4D4</accession>
<evidence type="ECO:0008006" key="3">
    <source>
        <dbReference type="Google" id="ProtNLM"/>
    </source>
</evidence>
<proteinExistence type="predicted"/>
<organism evidence="1 2">
    <name type="scientific">Necator americanus</name>
    <name type="common">Human hookworm</name>
    <dbReference type="NCBI Taxonomy" id="51031"/>
    <lineage>
        <taxon>Eukaryota</taxon>
        <taxon>Metazoa</taxon>
        <taxon>Ecdysozoa</taxon>
        <taxon>Nematoda</taxon>
        <taxon>Chromadorea</taxon>
        <taxon>Rhabditida</taxon>
        <taxon>Rhabditina</taxon>
        <taxon>Rhabditomorpha</taxon>
        <taxon>Strongyloidea</taxon>
        <taxon>Ancylostomatidae</taxon>
        <taxon>Bunostominae</taxon>
        <taxon>Necator</taxon>
    </lineage>
</organism>
<sequence length="167" mass="17200">MMYERIVIVLAVISATSSRPDESIVNGDQTASESAISWAEKAAKGVGNFFSKAGDEISGTAVEAWNATQDKAGEVADVLNGAAGTVAEHGERLAGEAKTWATGAVETVKREGEKAANATGDALIGFGETVKQGAQEGVKTVGDAVQGEDGEKNVLGKIRDWFSGLGK</sequence>
<gene>
    <name evidence="1" type="primary">Necator_chrII.g4378</name>
    <name evidence="1" type="ORF">RB195_016586</name>
</gene>
<keyword evidence="2" id="KW-1185">Reference proteome</keyword>
<dbReference type="EMBL" id="JAVFWL010000002">
    <property type="protein sequence ID" value="KAK6732285.1"/>
    <property type="molecule type" value="Genomic_DNA"/>
</dbReference>
<protein>
    <recommendedName>
        <fullName evidence="3">Late embryogeneis abundant protein</fullName>
    </recommendedName>
</protein>
<evidence type="ECO:0000313" key="1">
    <source>
        <dbReference type="EMBL" id="KAK6732285.1"/>
    </source>
</evidence>
<name>A0ABR1C4D4_NECAM</name>
<evidence type="ECO:0000313" key="2">
    <source>
        <dbReference type="Proteomes" id="UP001303046"/>
    </source>
</evidence>
<reference evidence="1 2" key="1">
    <citation type="submission" date="2023-08" db="EMBL/GenBank/DDBJ databases">
        <title>A Necator americanus chromosomal reference genome.</title>
        <authorList>
            <person name="Ilik V."/>
            <person name="Petrzelkova K.J."/>
            <person name="Pardy F."/>
            <person name="Fuh T."/>
            <person name="Niatou-Singa F.S."/>
            <person name="Gouil Q."/>
            <person name="Baker L."/>
            <person name="Ritchie M.E."/>
            <person name="Jex A.R."/>
            <person name="Gazzola D."/>
            <person name="Li H."/>
            <person name="Toshio Fujiwara R."/>
            <person name="Zhan B."/>
            <person name="Aroian R.V."/>
            <person name="Pafco B."/>
            <person name="Schwarz E.M."/>
        </authorList>
    </citation>
    <scope>NUCLEOTIDE SEQUENCE [LARGE SCALE GENOMIC DNA]</scope>
    <source>
        <strain evidence="1 2">Aroian</strain>
        <tissue evidence="1">Whole animal</tissue>
    </source>
</reference>
<comment type="caution">
    <text evidence="1">The sequence shown here is derived from an EMBL/GenBank/DDBJ whole genome shotgun (WGS) entry which is preliminary data.</text>
</comment>